<evidence type="ECO:0000256" key="1">
    <source>
        <dbReference type="ARBA" id="ARBA00004752"/>
    </source>
</evidence>
<feature type="domain" description="L,D-TPase catalytic" evidence="8">
    <location>
        <begin position="1"/>
        <end position="167"/>
    </location>
</feature>
<dbReference type="GO" id="GO:0009252">
    <property type="term" value="P:peptidoglycan biosynthetic process"/>
    <property type="evidence" value="ECO:0007669"/>
    <property type="project" value="UniProtKB-UniPathway"/>
</dbReference>
<keyword evidence="10" id="KW-1185">Reference proteome</keyword>
<accession>A0A0M6XQV4</accession>
<feature type="active site" description="Nucleophile" evidence="7">
    <location>
        <position position="143"/>
    </location>
</feature>
<dbReference type="SUPFAM" id="SSF141523">
    <property type="entry name" value="L,D-transpeptidase catalytic domain-like"/>
    <property type="match status" value="1"/>
</dbReference>
<dbReference type="AlphaFoldDB" id="A0A0M6XQV4"/>
<keyword evidence="4 7" id="KW-0133">Cell shape</keyword>
<dbReference type="GO" id="GO:0071555">
    <property type="term" value="P:cell wall organization"/>
    <property type="evidence" value="ECO:0007669"/>
    <property type="project" value="UniProtKB-UniRule"/>
</dbReference>
<keyword evidence="3" id="KW-0808">Transferase</keyword>
<evidence type="ECO:0000256" key="2">
    <source>
        <dbReference type="ARBA" id="ARBA00005992"/>
    </source>
</evidence>
<evidence type="ECO:0000256" key="6">
    <source>
        <dbReference type="ARBA" id="ARBA00023316"/>
    </source>
</evidence>
<comment type="pathway">
    <text evidence="1 7">Cell wall biogenesis; peptidoglycan biosynthesis.</text>
</comment>
<dbReference type="Pfam" id="PF03734">
    <property type="entry name" value="YkuD"/>
    <property type="match status" value="1"/>
</dbReference>
<evidence type="ECO:0000313" key="9">
    <source>
        <dbReference type="EMBL" id="CTQ32551.1"/>
    </source>
</evidence>
<keyword evidence="6 7" id="KW-0961">Cell wall biogenesis/degradation</keyword>
<dbReference type="RefSeq" id="WP_177220038.1">
    <property type="nucleotide sequence ID" value="NZ_CXPG01000014.1"/>
</dbReference>
<dbReference type="InterPro" id="IPR038063">
    <property type="entry name" value="Transpep_catalytic_dom"/>
</dbReference>
<proteinExistence type="inferred from homology"/>
<dbReference type="EMBL" id="CXPG01000014">
    <property type="protein sequence ID" value="CTQ32551.1"/>
    <property type="molecule type" value="Genomic_DNA"/>
</dbReference>
<protein>
    <submittedName>
        <fullName evidence="9">L,D-transpeptidase catalytic domain</fullName>
    </submittedName>
</protein>
<feature type="active site" description="Proton donor/acceptor" evidence="7">
    <location>
        <position position="131"/>
    </location>
</feature>
<dbReference type="PROSITE" id="PS52029">
    <property type="entry name" value="LD_TPASE"/>
    <property type="match status" value="1"/>
</dbReference>
<dbReference type="PANTHER" id="PTHR38589">
    <property type="entry name" value="BLR0621 PROTEIN"/>
    <property type="match status" value="1"/>
</dbReference>
<reference evidence="9 10" key="1">
    <citation type="submission" date="2015-07" db="EMBL/GenBank/DDBJ databases">
        <authorList>
            <person name="Noorani M."/>
        </authorList>
    </citation>
    <scope>NUCLEOTIDE SEQUENCE [LARGE SCALE GENOMIC DNA]</scope>
    <source>
        <strain evidence="9 10">CECT 5088</strain>
    </source>
</reference>
<evidence type="ECO:0000256" key="5">
    <source>
        <dbReference type="ARBA" id="ARBA00022984"/>
    </source>
</evidence>
<sequence>MTPAGPDDLVLTPSGIRFRGRRFPCTIGRGGVRADKREGDGATPAGCHRIVGMFYRADRIARPAAWAAAIGPRDLWCDAPDHPAYNHRVRAPFAGSAERLARGDPLYDLIIVTDWNWPIARAGRGSAIFLHRWRRPGWPTEGCVAFDPQHLRWIAGRIGPRTRLVVRG</sequence>
<gene>
    <name evidence="9" type="ORF">JAN5088_01322</name>
</gene>
<dbReference type="Proteomes" id="UP000048908">
    <property type="component" value="Unassembled WGS sequence"/>
</dbReference>
<evidence type="ECO:0000259" key="8">
    <source>
        <dbReference type="PROSITE" id="PS52029"/>
    </source>
</evidence>
<name>A0A0M6XQV4_9RHOB</name>
<dbReference type="STRING" id="282197.SAMN04488517_101485"/>
<dbReference type="GO" id="GO:0004180">
    <property type="term" value="F:carboxypeptidase activity"/>
    <property type="evidence" value="ECO:0007669"/>
    <property type="project" value="UniProtKB-ARBA"/>
</dbReference>
<dbReference type="GO" id="GO:0008360">
    <property type="term" value="P:regulation of cell shape"/>
    <property type="evidence" value="ECO:0007669"/>
    <property type="project" value="UniProtKB-UniRule"/>
</dbReference>
<dbReference type="CDD" id="cd16913">
    <property type="entry name" value="YkuD_like"/>
    <property type="match status" value="1"/>
</dbReference>
<keyword evidence="5 7" id="KW-0573">Peptidoglycan synthesis</keyword>
<comment type="similarity">
    <text evidence="2">Belongs to the YkuD family.</text>
</comment>
<evidence type="ECO:0000313" key="10">
    <source>
        <dbReference type="Proteomes" id="UP000048908"/>
    </source>
</evidence>
<dbReference type="GO" id="GO:0016740">
    <property type="term" value="F:transferase activity"/>
    <property type="evidence" value="ECO:0007669"/>
    <property type="project" value="UniProtKB-KW"/>
</dbReference>
<dbReference type="UniPathway" id="UPA00219"/>
<dbReference type="PANTHER" id="PTHR38589:SF1">
    <property type="entry name" value="BLR0621 PROTEIN"/>
    <property type="match status" value="1"/>
</dbReference>
<evidence type="ECO:0000256" key="4">
    <source>
        <dbReference type="ARBA" id="ARBA00022960"/>
    </source>
</evidence>
<organism evidence="9 10">
    <name type="scientific">Jannaschia rubra</name>
    <dbReference type="NCBI Taxonomy" id="282197"/>
    <lineage>
        <taxon>Bacteria</taxon>
        <taxon>Pseudomonadati</taxon>
        <taxon>Pseudomonadota</taxon>
        <taxon>Alphaproteobacteria</taxon>
        <taxon>Rhodobacterales</taxon>
        <taxon>Roseobacteraceae</taxon>
        <taxon>Jannaschia</taxon>
    </lineage>
</organism>
<dbReference type="InterPro" id="IPR005490">
    <property type="entry name" value="LD_TPept_cat_dom"/>
</dbReference>
<evidence type="ECO:0000256" key="7">
    <source>
        <dbReference type="PROSITE-ProRule" id="PRU01373"/>
    </source>
</evidence>
<evidence type="ECO:0000256" key="3">
    <source>
        <dbReference type="ARBA" id="ARBA00022679"/>
    </source>
</evidence>